<dbReference type="FunFam" id="3.30.230.70:FF:000002">
    <property type="entry name" value="Polyribonucleotide nucleotidyltransferase"/>
    <property type="match status" value="1"/>
</dbReference>
<keyword evidence="5 9" id="KW-0548">Nucleotidyltransferase</keyword>
<dbReference type="SUPFAM" id="SSF46915">
    <property type="entry name" value="Polynucleotide phosphorylase/guanosine pentaphosphate synthase (PNPase/GPSI), domain 3"/>
    <property type="match status" value="1"/>
</dbReference>
<accession>A0A3A8PT19</accession>
<evidence type="ECO:0000256" key="10">
    <source>
        <dbReference type="SAM" id="MobiDB-lite"/>
    </source>
</evidence>
<dbReference type="InterPro" id="IPR036456">
    <property type="entry name" value="PNPase_PH_RNA-bd_sf"/>
</dbReference>
<dbReference type="SUPFAM" id="SSF55666">
    <property type="entry name" value="Ribonuclease PH domain 2-like"/>
    <property type="match status" value="2"/>
</dbReference>
<dbReference type="FunFam" id="3.30.1370.10:FF:000001">
    <property type="entry name" value="Polyribonucleotide nucleotidyltransferase"/>
    <property type="match status" value="1"/>
</dbReference>
<dbReference type="CDD" id="cd11363">
    <property type="entry name" value="RNase_PH_PNPase_1"/>
    <property type="match status" value="1"/>
</dbReference>
<dbReference type="Gene3D" id="3.30.1370.10">
    <property type="entry name" value="K Homology domain, type 1"/>
    <property type="match status" value="1"/>
</dbReference>
<dbReference type="SMART" id="SM00322">
    <property type="entry name" value="KH"/>
    <property type="match status" value="1"/>
</dbReference>
<dbReference type="Pfam" id="PF00013">
    <property type="entry name" value="KH_1"/>
    <property type="match status" value="1"/>
</dbReference>
<dbReference type="InterPro" id="IPR036612">
    <property type="entry name" value="KH_dom_type_1_sf"/>
</dbReference>
<gene>
    <name evidence="9 12" type="primary">pnp</name>
    <name evidence="12" type="ORF">D7W81_27830</name>
</gene>
<dbReference type="FunFam" id="2.40.50.140:FF:000023">
    <property type="entry name" value="Polyribonucleotide nucleotidyltransferase"/>
    <property type="match status" value="1"/>
</dbReference>
<dbReference type="SUPFAM" id="SSF54211">
    <property type="entry name" value="Ribosomal protein S5 domain 2-like"/>
    <property type="match status" value="2"/>
</dbReference>
<dbReference type="SMART" id="SM00316">
    <property type="entry name" value="S1"/>
    <property type="match status" value="1"/>
</dbReference>
<dbReference type="Gene3D" id="3.30.230.70">
    <property type="entry name" value="GHMP Kinase, N-terminal domain"/>
    <property type="match status" value="2"/>
</dbReference>
<dbReference type="RefSeq" id="WP_120558422.1">
    <property type="nucleotide sequence ID" value="NZ_RAWK01000194.1"/>
</dbReference>
<keyword evidence="7 9" id="KW-0460">Magnesium</keyword>
<dbReference type="InterPro" id="IPR001247">
    <property type="entry name" value="ExoRNase_PH_dom1"/>
</dbReference>
<dbReference type="InterPro" id="IPR003029">
    <property type="entry name" value="S1_domain"/>
</dbReference>
<keyword evidence="8 9" id="KW-0694">RNA-binding</keyword>
<dbReference type="GO" id="GO:0004654">
    <property type="term" value="F:polyribonucleotide nucleotidyltransferase activity"/>
    <property type="evidence" value="ECO:0007669"/>
    <property type="project" value="UniProtKB-UniRule"/>
</dbReference>
<dbReference type="PROSITE" id="PS50084">
    <property type="entry name" value="KH_TYPE_1"/>
    <property type="match status" value="1"/>
</dbReference>
<keyword evidence="13" id="KW-1185">Reference proteome</keyword>
<evidence type="ECO:0000256" key="1">
    <source>
        <dbReference type="ARBA" id="ARBA00004496"/>
    </source>
</evidence>
<feature type="binding site" evidence="9">
    <location>
        <position position="486"/>
    </location>
    <ligand>
        <name>Mg(2+)</name>
        <dbReference type="ChEBI" id="CHEBI:18420"/>
    </ligand>
</feature>
<evidence type="ECO:0000256" key="7">
    <source>
        <dbReference type="ARBA" id="ARBA00022842"/>
    </source>
</evidence>
<dbReference type="PANTHER" id="PTHR11252">
    <property type="entry name" value="POLYRIBONUCLEOTIDE NUCLEOTIDYLTRANSFERASE"/>
    <property type="match status" value="1"/>
</dbReference>
<dbReference type="InterPro" id="IPR004087">
    <property type="entry name" value="KH_dom"/>
</dbReference>
<sequence>MLKKSVKIGENELSIETGRLAKQADGSVVVRYGDTMLLVTAVSAREKKDIDFLPLTVEYQEKLYSAGRIPGSYFKREGRLTEKETLASRVVDRSLRPLFPEGYAYETQIISSVISADPENEGDIHGITGASAALWVSDIPFNGPIAGIRVGRVGGQFVANPTAKQREQSDLDLVMAVSREAIVMVEGGAEEVSEADMVAALDFGRQQAQPVLDMQDQMRAELKKQVRAYDKAATIDEGLRAQVRELALEGVKAGYAIKEKAARYESLSKTKKAAVAALKEKLGAEFTPQVEKHAKQIIEDLKYDHMRELTVNGGRIGDRGHDVVRTITNEVGVLPRTHGSAVFTRGETQALVVVTLGTSEDEQRLELLSGQAFKRFMLHYNFPPFSVNETKPLRGPGRREVGHGALAERALRNMIPASDSFPYTVRLVSEILESNGSSSMASVCGGTLALMDAGVPIKSPVAGIAMGLVKEGEKIAILSDILGDEDHLGDMDFKVCGTSKGITSIQMDIKITGLTTEIMSRALEQARQGRVHILAEMAKTLNAPRKEISQFAPRITTIQIRPEFIKNVIGPGGKVIKDIIARTGAAINIEDTGRVDIASANGDAVKAAIAMIQALTREAEIGKIYTGTVRKIAEFGAFVELFPGTDGLIHISELSDKRVKTVSDVLSEGDEVLVKVVSIDKTGKIRLSRKEAMAERATAQGTPPAAPAPAAPTPDAKA</sequence>
<evidence type="ECO:0000313" key="13">
    <source>
        <dbReference type="Proteomes" id="UP000267003"/>
    </source>
</evidence>
<dbReference type="InterPro" id="IPR015848">
    <property type="entry name" value="PNPase_PH_RNA-bd_bac/org-type"/>
</dbReference>
<dbReference type="GO" id="GO:0000175">
    <property type="term" value="F:3'-5'-RNA exonuclease activity"/>
    <property type="evidence" value="ECO:0007669"/>
    <property type="project" value="TreeGrafter"/>
</dbReference>
<dbReference type="CDD" id="cd11364">
    <property type="entry name" value="RNase_PH_PNPase_2"/>
    <property type="match status" value="1"/>
</dbReference>
<dbReference type="EC" id="2.7.7.8" evidence="9"/>
<evidence type="ECO:0000259" key="11">
    <source>
        <dbReference type="PROSITE" id="PS50126"/>
    </source>
</evidence>
<dbReference type="InterPro" id="IPR015847">
    <property type="entry name" value="ExoRNase_PH_dom2"/>
</dbReference>
<comment type="similarity">
    <text evidence="2 9">Belongs to the polyribonucleotide nucleotidyltransferase family.</text>
</comment>
<dbReference type="InterPro" id="IPR020568">
    <property type="entry name" value="Ribosomal_Su5_D2-typ_SF"/>
</dbReference>
<dbReference type="PROSITE" id="PS50126">
    <property type="entry name" value="S1"/>
    <property type="match status" value="1"/>
</dbReference>
<dbReference type="InterPro" id="IPR012340">
    <property type="entry name" value="NA-bd_OB-fold"/>
</dbReference>
<protein>
    <recommendedName>
        <fullName evidence="9">Polyribonucleotide nucleotidyltransferase</fullName>
        <ecNumber evidence="9">2.7.7.8</ecNumber>
    </recommendedName>
    <alternativeName>
        <fullName evidence="9">Polynucleotide phosphorylase</fullName>
        <shortName evidence="9">PNPase</shortName>
    </alternativeName>
</protein>
<keyword evidence="3 9" id="KW-0963">Cytoplasm</keyword>
<dbReference type="GO" id="GO:0006402">
    <property type="term" value="P:mRNA catabolic process"/>
    <property type="evidence" value="ECO:0007669"/>
    <property type="project" value="UniProtKB-UniRule"/>
</dbReference>
<dbReference type="Pfam" id="PF03726">
    <property type="entry name" value="PNPase"/>
    <property type="match status" value="1"/>
</dbReference>
<dbReference type="CDD" id="cd02393">
    <property type="entry name" value="KH-I_PNPase"/>
    <property type="match status" value="1"/>
</dbReference>
<dbReference type="FunFam" id="3.30.230.70:FF:000001">
    <property type="entry name" value="Polyribonucleotide nucleotidyltransferase"/>
    <property type="match status" value="1"/>
</dbReference>
<dbReference type="HAMAP" id="MF_01595">
    <property type="entry name" value="PNPase"/>
    <property type="match status" value="1"/>
</dbReference>
<dbReference type="Pfam" id="PF03725">
    <property type="entry name" value="RNase_PH_C"/>
    <property type="match status" value="1"/>
</dbReference>
<dbReference type="PIRSF" id="PIRSF005499">
    <property type="entry name" value="PNPase"/>
    <property type="match status" value="1"/>
</dbReference>
<evidence type="ECO:0000313" key="12">
    <source>
        <dbReference type="EMBL" id="RKH59118.1"/>
    </source>
</evidence>
<dbReference type="InterPro" id="IPR004088">
    <property type="entry name" value="KH_dom_type_1"/>
</dbReference>
<dbReference type="GO" id="GO:0005829">
    <property type="term" value="C:cytosol"/>
    <property type="evidence" value="ECO:0007669"/>
    <property type="project" value="TreeGrafter"/>
</dbReference>
<feature type="region of interest" description="Disordered" evidence="10">
    <location>
        <begin position="690"/>
        <end position="718"/>
    </location>
</feature>
<evidence type="ECO:0000256" key="4">
    <source>
        <dbReference type="ARBA" id="ARBA00022679"/>
    </source>
</evidence>
<dbReference type="SUPFAM" id="SSF54791">
    <property type="entry name" value="Eukaryotic type KH-domain (KH-domain type I)"/>
    <property type="match status" value="1"/>
</dbReference>
<feature type="domain" description="S1 motif" evidence="11">
    <location>
        <begin position="622"/>
        <end position="690"/>
    </location>
</feature>
<dbReference type="SUPFAM" id="SSF50249">
    <property type="entry name" value="Nucleic acid-binding proteins"/>
    <property type="match status" value="1"/>
</dbReference>
<dbReference type="GO" id="GO:0003723">
    <property type="term" value="F:RNA binding"/>
    <property type="evidence" value="ECO:0007669"/>
    <property type="project" value="UniProtKB-UniRule"/>
</dbReference>
<evidence type="ECO:0000256" key="2">
    <source>
        <dbReference type="ARBA" id="ARBA00007404"/>
    </source>
</evidence>
<dbReference type="NCBIfam" id="NF008805">
    <property type="entry name" value="PRK11824.1"/>
    <property type="match status" value="1"/>
</dbReference>
<comment type="catalytic activity">
    <reaction evidence="9">
        <text>RNA(n+1) + phosphate = RNA(n) + a ribonucleoside 5'-diphosphate</text>
        <dbReference type="Rhea" id="RHEA:22096"/>
        <dbReference type="Rhea" id="RHEA-COMP:14527"/>
        <dbReference type="Rhea" id="RHEA-COMP:17342"/>
        <dbReference type="ChEBI" id="CHEBI:43474"/>
        <dbReference type="ChEBI" id="CHEBI:57930"/>
        <dbReference type="ChEBI" id="CHEBI:140395"/>
        <dbReference type="EC" id="2.7.7.8"/>
    </reaction>
</comment>
<evidence type="ECO:0000256" key="9">
    <source>
        <dbReference type="HAMAP-Rule" id="MF_01595"/>
    </source>
</evidence>
<dbReference type="PANTHER" id="PTHR11252:SF0">
    <property type="entry name" value="POLYRIBONUCLEOTIDE NUCLEOTIDYLTRANSFERASE 1, MITOCHONDRIAL"/>
    <property type="match status" value="1"/>
</dbReference>
<dbReference type="OrthoDB" id="9804305at2"/>
<dbReference type="Pfam" id="PF00575">
    <property type="entry name" value="S1"/>
    <property type="match status" value="1"/>
</dbReference>
<dbReference type="GO" id="GO:0000287">
    <property type="term" value="F:magnesium ion binding"/>
    <property type="evidence" value="ECO:0007669"/>
    <property type="project" value="UniProtKB-UniRule"/>
</dbReference>
<dbReference type="GO" id="GO:0006396">
    <property type="term" value="P:RNA processing"/>
    <property type="evidence" value="ECO:0007669"/>
    <property type="project" value="InterPro"/>
</dbReference>
<reference evidence="13" key="1">
    <citation type="submission" date="2018-09" db="EMBL/GenBank/DDBJ databases">
        <authorList>
            <person name="Livingstone P.G."/>
            <person name="Whitworth D.E."/>
        </authorList>
    </citation>
    <scope>NUCLEOTIDE SEQUENCE [LARGE SCALE GENOMIC DNA]</scope>
    <source>
        <strain evidence="13">AB050A</strain>
    </source>
</reference>
<proteinExistence type="inferred from homology"/>
<feature type="binding site" evidence="9">
    <location>
        <position position="492"/>
    </location>
    <ligand>
        <name>Mg(2+)</name>
        <dbReference type="ChEBI" id="CHEBI:18420"/>
    </ligand>
</feature>
<evidence type="ECO:0000256" key="8">
    <source>
        <dbReference type="ARBA" id="ARBA00022884"/>
    </source>
</evidence>
<keyword evidence="4 9" id="KW-0808">Transferase</keyword>
<evidence type="ECO:0000256" key="3">
    <source>
        <dbReference type="ARBA" id="ARBA00022490"/>
    </source>
</evidence>
<comment type="caution">
    <text evidence="12">The sequence shown here is derived from an EMBL/GenBank/DDBJ whole genome shotgun (WGS) entry which is preliminary data.</text>
</comment>
<dbReference type="AlphaFoldDB" id="A0A3A8PT19"/>
<keyword evidence="6 9" id="KW-0479">Metal-binding</keyword>
<dbReference type="InterPro" id="IPR036345">
    <property type="entry name" value="ExoRNase_PH_dom2_sf"/>
</dbReference>
<dbReference type="Proteomes" id="UP000267003">
    <property type="component" value="Unassembled WGS sequence"/>
</dbReference>
<evidence type="ECO:0000256" key="5">
    <source>
        <dbReference type="ARBA" id="ARBA00022695"/>
    </source>
</evidence>
<dbReference type="InterPro" id="IPR012162">
    <property type="entry name" value="PNPase"/>
</dbReference>
<dbReference type="Gene3D" id="2.40.50.140">
    <property type="entry name" value="Nucleic acid-binding proteins"/>
    <property type="match status" value="1"/>
</dbReference>
<evidence type="ECO:0000256" key="6">
    <source>
        <dbReference type="ARBA" id="ARBA00022723"/>
    </source>
</evidence>
<dbReference type="Pfam" id="PF01138">
    <property type="entry name" value="RNase_PH"/>
    <property type="match status" value="2"/>
</dbReference>
<comment type="cofactor">
    <cofactor evidence="9">
        <name>Mg(2+)</name>
        <dbReference type="ChEBI" id="CHEBI:18420"/>
    </cofactor>
</comment>
<dbReference type="InterPro" id="IPR027408">
    <property type="entry name" value="PNPase/RNase_PH_dom_sf"/>
</dbReference>
<dbReference type="NCBIfam" id="TIGR03591">
    <property type="entry name" value="polynuc_phos"/>
    <property type="match status" value="1"/>
</dbReference>
<comment type="subcellular location">
    <subcellularLocation>
        <location evidence="1 9">Cytoplasm</location>
    </subcellularLocation>
</comment>
<name>A0A3A8PT19_9BACT</name>
<comment type="function">
    <text evidence="9">Involved in mRNA degradation. Catalyzes the phosphorolysis of single-stranded polyribonucleotides processively in the 3'- to 5'-direction.</text>
</comment>
<organism evidence="12 13">
    <name type="scientific">Corallococcus aberystwythensis</name>
    <dbReference type="NCBI Taxonomy" id="2316722"/>
    <lineage>
        <taxon>Bacteria</taxon>
        <taxon>Pseudomonadati</taxon>
        <taxon>Myxococcota</taxon>
        <taxon>Myxococcia</taxon>
        <taxon>Myxococcales</taxon>
        <taxon>Cystobacterineae</taxon>
        <taxon>Myxococcaceae</taxon>
        <taxon>Corallococcus</taxon>
    </lineage>
</organism>
<dbReference type="EMBL" id="RAWK01000194">
    <property type="protein sequence ID" value="RKH59118.1"/>
    <property type="molecule type" value="Genomic_DNA"/>
</dbReference>
<dbReference type="CDD" id="cd04472">
    <property type="entry name" value="S1_PNPase"/>
    <property type="match status" value="1"/>
</dbReference>